<evidence type="ECO:0000256" key="1">
    <source>
        <dbReference type="SAM" id="MobiDB-lite"/>
    </source>
</evidence>
<evidence type="ECO:0000313" key="3">
    <source>
        <dbReference type="Proteomes" id="UP000281553"/>
    </source>
</evidence>
<gene>
    <name evidence="2" type="ORF">DILT_LOCUS6183</name>
</gene>
<organism evidence="2 3">
    <name type="scientific">Dibothriocephalus latus</name>
    <name type="common">Fish tapeworm</name>
    <name type="synonym">Diphyllobothrium latum</name>
    <dbReference type="NCBI Taxonomy" id="60516"/>
    <lineage>
        <taxon>Eukaryota</taxon>
        <taxon>Metazoa</taxon>
        <taxon>Spiralia</taxon>
        <taxon>Lophotrochozoa</taxon>
        <taxon>Platyhelminthes</taxon>
        <taxon>Cestoda</taxon>
        <taxon>Eucestoda</taxon>
        <taxon>Diphyllobothriidea</taxon>
        <taxon>Diphyllobothriidae</taxon>
        <taxon>Dibothriocephalus</taxon>
    </lineage>
</organism>
<protein>
    <submittedName>
        <fullName evidence="2">Uncharacterized protein</fullName>
    </submittedName>
</protein>
<dbReference type="AlphaFoldDB" id="A0A3P7NPK6"/>
<accession>A0A3P7NPK6</accession>
<keyword evidence="3" id="KW-1185">Reference proteome</keyword>
<name>A0A3P7NPK6_DIBLA</name>
<proteinExistence type="predicted"/>
<reference evidence="2 3" key="1">
    <citation type="submission" date="2018-11" db="EMBL/GenBank/DDBJ databases">
        <authorList>
            <consortium name="Pathogen Informatics"/>
        </authorList>
    </citation>
    <scope>NUCLEOTIDE SEQUENCE [LARGE SCALE GENOMIC DNA]</scope>
</reference>
<feature type="compositionally biased region" description="Basic and acidic residues" evidence="1">
    <location>
        <begin position="35"/>
        <end position="46"/>
    </location>
</feature>
<dbReference type="Proteomes" id="UP000281553">
    <property type="component" value="Unassembled WGS sequence"/>
</dbReference>
<dbReference type="EMBL" id="UYRU01048967">
    <property type="protein sequence ID" value="VDN10352.1"/>
    <property type="molecule type" value="Genomic_DNA"/>
</dbReference>
<sequence>MLAAAAAAGVHTTVVGETLRVTNDTIPALNQPTDRQNDDRETGTGR</sequence>
<evidence type="ECO:0000313" key="2">
    <source>
        <dbReference type="EMBL" id="VDN10352.1"/>
    </source>
</evidence>
<feature type="compositionally biased region" description="Polar residues" evidence="1">
    <location>
        <begin position="25"/>
        <end position="34"/>
    </location>
</feature>
<feature type="region of interest" description="Disordered" evidence="1">
    <location>
        <begin position="25"/>
        <end position="46"/>
    </location>
</feature>